<reference evidence="2" key="1">
    <citation type="submission" date="2022-06" db="EMBL/GenBank/DDBJ databases">
        <title>Genome public.</title>
        <authorList>
            <person name="Sun Q."/>
        </authorList>
    </citation>
    <scope>NUCLEOTIDE SEQUENCE</scope>
    <source>
        <strain evidence="2">CWNU-1</strain>
    </source>
</reference>
<keyword evidence="3" id="KW-1185">Reference proteome</keyword>
<name>A0ABT0UTG1_9ACTN</name>
<dbReference type="Pfam" id="PF13565">
    <property type="entry name" value="HTH_32"/>
    <property type="match status" value="1"/>
</dbReference>
<feature type="region of interest" description="Disordered" evidence="1">
    <location>
        <begin position="1"/>
        <end position="31"/>
    </location>
</feature>
<feature type="compositionally biased region" description="Basic and acidic residues" evidence="1">
    <location>
        <begin position="97"/>
        <end position="106"/>
    </location>
</feature>
<evidence type="ECO:0000313" key="3">
    <source>
        <dbReference type="Proteomes" id="UP001431429"/>
    </source>
</evidence>
<dbReference type="SUPFAM" id="SSF46689">
    <property type="entry name" value="Homeodomain-like"/>
    <property type="match status" value="1"/>
</dbReference>
<dbReference type="EMBL" id="JAMQAW010000032">
    <property type="protein sequence ID" value="MCM2391681.1"/>
    <property type="molecule type" value="Genomic_DNA"/>
</dbReference>
<evidence type="ECO:0000313" key="2">
    <source>
        <dbReference type="EMBL" id="MCM2391681.1"/>
    </source>
</evidence>
<dbReference type="InterPro" id="IPR009057">
    <property type="entry name" value="Homeodomain-like_sf"/>
</dbReference>
<proteinExistence type="predicted"/>
<accession>A0ABT0UTG1</accession>
<organism evidence="2 3">
    <name type="scientific">Streptomyces albipurpureus</name>
    <dbReference type="NCBI Taxonomy" id="2897419"/>
    <lineage>
        <taxon>Bacteria</taxon>
        <taxon>Bacillati</taxon>
        <taxon>Actinomycetota</taxon>
        <taxon>Actinomycetes</taxon>
        <taxon>Kitasatosporales</taxon>
        <taxon>Streptomycetaceae</taxon>
        <taxon>Streptomyces</taxon>
    </lineage>
</organism>
<feature type="region of interest" description="Disordered" evidence="1">
    <location>
        <begin position="75"/>
        <end position="118"/>
    </location>
</feature>
<evidence type="ECO:0000256" key="1">
    <source>
        <dbReference type="SAM" id="MobiDB-lite"/>
    </source>
</evidence>
<dbReference type="RefSeq" id="WP_250922008.1">
    <property type="nucleotide sequence ID" value="NZ_JAMQAW010000032.1"/>
</dbReference>
<sequence length="118" mass="12558">MRIVPRCAEGGTDKQAAEELGTDTSTVDRSRARFITDRLDGLADEPRPGRPPSILLDQVEDVVVATLESTPASDTHWSRASMAARTGLSQSTIGRGEVLERTESVEARPGPGLVTCPG</sequence>
<comment type="caution">
    <text evidence="2">The sequence shown here is derived from an EMBL/GenBank/DDBJ whole genome shotgun (WGS) entry which is preliminary data.</text>
</comment>
<protein>
    <submittedName>
        <fullName evidence="2">Helix-turn-helix domain-containing protein</fullName>
    </submittedName>
</protein>
<dbReference type="Proteomes" id="UP001431429">
    <property type="component" value="Unassembled WGS sequence"/>
</dbReference>
<gene>
    <name evidence="2" type="ORF">NBG84_25910</name>
</gene>